<evidence type="ECO:0000256" key="16">
    <source>
        <dbReference type="ARBA" id="ARBA00023268"/>
    </source>
</evidence>
<comment type="similarity">
    <text evidence="6 20">In the C-terminal section; belongs to the PRA-PH family.</text>
</comment>
<dbReference type="InterPro" id="IPR021130">
    <property type="entry name" value="PRib-ATP_PPHydrolase-like"/>
</dbReference>
<evidence type="ECO:0000256" key="2">
    <source>
        <dbReference type="ARBA" id="ARBA00001460"/>
    </source>
</evidence>
<dbReference type="GO" id="GO:0004635">
    <property type="term" value="F:phosphoribosyl-AMP cyclohydrolase activity"/>
    <property type="evidence" value="ECO:0007669"/>
    <property type="project" value="UniProtKB-UniRule"/>
</dbReference>
<dbReference type="EC" id="3.6.1.31" evidence="20"/>
<dbReference type="Gene3D" id="3.10.20.810">
    <property type="entry name" value="Phosphoribosyl-AMP cyclohydrolase"/>
    <property type="match status" value="1"/>
</dbReference>
<accession>A0A956SFX9</accession>
<dbReference type="InterPro" id="IPR023019">
    <property type="entry name" value="His_synth_HisIE"/>
</dbReference>
<dbReference type="Gene3D" id="3.20.20.70">
    <property type="entry name" value="Aldolase class I"/>
    <property type="match status" value="1"/>
</dbReference>
<evidence type="ECO:0000256" key="12">
    <source>
        <dbReference type="ARBA" id="ARBA00022801"/>
    </source>
</evidence>
<comment type="similarity">
    <text evidence="8 19 21">Belongs to the HisA/HisF family.</text>
</comment>
<proteinExistence type="inferred from homology"/>
<dbReference type="GO" id="GO:0000107">
    <property type="term" value="F:imidazoleglycerol-phosphate synthase activity"/>
    <property type="evidence" value="ECO:0007669"/>
    <property type="project" value="UniProtKB-UniRule"/>
</dbReference>
<feature type="domain" description="Phosphoribosyl-AMP cyclohydrolase" evidence="23">
    <location>
        <begin position="317"/>
        <end position="389"/>
    </location>
</feature>
<evidence type="ECO:0000256" key="3">
    <source>
        <dbReference type="ARBA" id="ARBA00005091"/>
    </source>
</evidence>
<keyword evidence="10 19" id="KW-0028">Amino-acid biosynthesis</keyword>
<feature type="active site" evidence="19">
    <location>
        <position position="11"/>
    </location>
</feature>
<organism evidence="24 25">
    <name type="scientific">Eiseniibacteriota bacterium</name>
    <dbReference type="NCBI Taxonomy" id="2212470"/>
    <lineage>
        <taxon>Bacteria</taxon>
        <taxon>Candidatus Eiseniibacteriota</taxon>
    </lineage>
</organism>
<dbReference type="EC" id="3.5.4.19" evidence="20"/>
<feature type="region of interest" description="Phosphoribosyl-ATP pyrophosphohydrolase" evidence="20">
    <location>
        <begin position="397"/>
        <end position="495"/>
    </location>
</feature>
<name>A0A956SFX9_UNCEI</name>
<dbReference type="PANTHER" id="PTHR21235:SF2">
    <property type="entry name" value="IMIDAZOLE GLYCEROL PHOSPHATE SYNTHASE HISHF"/>
    <property type="match status" value="1"/>
</dbReference>
<evidence type="ECO:0000256" key="22">
    <source>
        <dbReference type="SAM" id="MobiDB-lite"/>
    </source>
</evidence>
<dbReference type="NCBIfam" id="TIGR03188">
    <property type="entry name" value="histidine_hisI"/>
    <property type="match status" value="1"/>
</dbReference>
<dbReference type="SUPFAM" id="SSF51366">
    <property type="entry name" value="Ribulose-phoshate binding barrel"/>
    <property type="match status" value="1"/>
</dbReference>
<dbReference type="InterPro" id="IPR008179">
    <property type="entry name" value="HisE"/>
</dbReference>
<reference evidence="24" key="2">
    <citation type="journal article" date="2021" name="Microbiome">
        <title>Successional dynamics and alternative stable states in a saline activated sludge microbial community over 9 years.</title>
        <authorList>
            <person name="Wang Y."/>
            <person name="Ye J."/>
            <person name="Ju F."/>
            <person name="Liu L."/>
            <person name="Boyd J.A."/>
            <person name="Deng Y."/>
            <person name="Parks D.H."/>
            <person name="Jiang X."/>
            <person name="Yin X."/>
            <person name="Woodcroft B.J."/>
            <person name="Tyson G.W."/>
            <person name="Hugenholtz P."/>
            <person name="Polz M.F."/>
            <person name="Zhang T."/>
        </authorList>
    </citation>
    <scope>NUCLEOTIDE SEQUENCE</scope>
    <source>
        <strain evidence="24">HKST-UBA02</strain>
    </source>
</reference>
<evidence type="ECO:0000256" key="8">
    <source>
        <dbReference type="ARBA" id="ARBA00009667"/>
    </source>
</evidence>
<protein>
    <recommendedName>
        <fullName evidence="20">Histidine biosynthesis bifunctional protein HisIE</fullName>
    </recommendedName>
    <domain>
        <recommendedName>
            <fullName evidence="20">Phosphoribosyl-AMP cyclohydrolase</fullName>
            <shortName evidence="20">PRA-CH</shortName>
            <ecNumber evidence="20">3.5.4.19</ecNumber>
        </recommendedName>
    </domain>
    <domain>
        <recommendedName>
            <fullName evidence="20">Phosphoribosyl-ATP pyrophosphatase</fullName>
            <shortName evidence="20">PRA-PH</shortName>
            <ecNumber evidence="20">3.6.1.31</ecNumber>
        </recommendedName>
    </domain>
</protein>
<dbReference type="HAMAP" id="MF_01019">
    <property type="entry name" value="HisIE"/>
    <property type="match status" value="1"/>
</dbReference>
<evidence type="ECO:0000256" key="15">
    <source>
        <dbReference type="ARBA" id="ARBA00023239"/>
    </source>
</evidence>
<evidence type="ECO:0000259" key="23">
    <source>
        <dbReference type="Pfam" id="PF01502"/>
    </source>
</evidence>
<evidence type="ECO:0000256" key="4">
    <source>
        <dbReference type="ARBA" id="ARBA00005169"/>
    </source>
</evidence>
<dbReference type="NCBIfam" id="NF002747">
    <property type="entry name" value="PRK02759.1"/>
    <property type="match status" value="1"/>
</dbReference>
<evidence type="ECO:0000313" key="25">
    <source>
        <dbReference type="Proteomes" id="UP000739538"/>
    </source>
</evidence>
<dbReference type="InterPro" id="IPR004651">
    <property type="entry name" value="HisF"/>
</dbReference>
<feature type="region of interest" description="Disordered" evidence="22">
    <location>
        <begin position="264"/>
        <end position="283"/>
    </location>
</feature>
<dbReference type="Pfam" id="PF01502">
    <property type="entry name" value="PRA-CH"/>
    <property type="match status" value="1"/>
</dbReference>
<dbReference type="InterPro" id="IPR013785">
    <property type="entry name" value="Aldolase_TIM"/>
</dbReference>
<dbReference type="CDD" id="cd11534">
    <property type="entry name" value="NTP-PPase_HisIE_like"/>
    <property type="match status" value="1"/>
</dbReference>
<keyword evidence="12 20" id="KW-0378">Hydrolase</keyword>
<comment type="pathway">
    <text evidence="5 20">Amino-acid biosynthesis; L-histidine biosynthesis; L-histidine from 5-phospho-alpha-D-ribose 1-diphosphate: step 2/9.</text>
</comment>
<feature type="active site" evidence="19">
    <location>
        <position position="130"/>
    </location>
</feature>
<dbReference type="Proteomes" id="UP000739538">
    <property type="component" value="Unassembled WGS sequence"/>
</dbReference>
<dbReference type="GO" id="GO:0016829">
    <property type="term" value="F:lyase activity"/>
    <property type="evidence" value="ECO:0007669"/>
    <property type="project" value="UniProtKB-KW"/>
</dbReference>
<dbReference type="GO" id="GO:0005524">
    <property type="term" value="F:ATP binding"/>
    <property type="evidence" value="ECO:0007669"/>
    <property type="project" value="UniProtKB-KW"/>
</dbReference>
<feature type="region of interest" description="Phosphoribosyl-AMP cyclohydrolase" evidence="20">
    <location>
        <begin position="1"/>
        <end position="396"/>
    </location>
</feature>
<evidence type="ECO:0000256" key="11">
    <source>
        <dbReference type="ARBA" id="ARBA00022741"/>
    </source>
</evidence>
<evidence type="ECO:0000256" key="20">
    <source>
        <dbReference type="HAMAP-Rule" id="MF_01019"/>
    </source>
</evidence>
<evidence type="ECO:0000256" key="10">
    <source>
        <dbReference type="ARBA" id="ARBA00022605"/>
    </source>
</evidence>
<comment type="catalytic activity">
    <reaction evidence="18 19">
        <text>5-[(5-phospho-1-deoxy-D-ribulos-1-ylimino)methylamino]-1-(5-phospho-beta-D-ribosyl)imidazole-4-carboxamide + L-glutamine = D-erythro-1-(imidazol-4-yl)glycerol 3-phosphate + 5-amino-1-(5-phospho-beta-D-ribosyl)imidazole-4-carboxamide + L-glutamate + H(+)</text>
        <dbReference type="Rhea" id="RHEA:24793"/>
        <dbReference type="ChEBI" id="CHEBI:15378"/>
        <dbReference type="ChEBI" id="CHEBI:29985"/>
        <dbReference type="ChEBI" id="CHEBI:58278"/>
        <dbReference type="ChEBI" id="CHEBI:58359"/>
        <dbReference type="ChEBI" id="CHEBI:58475"/>
        <dbReference type="ChEBI" id="CHEBI:58525"/>
        <dbReference type="EC" id="4.3.2.10"/>
    </reaction>
</comment>
<evidence type="ECO:0000256" key="1">
    <source>
        <dbReference type="ARBA" id="ARBA00000024"/>
    </source>
</evidence>
<keyword evidence="13 20" id="KW-0067">ATP-binding</keyword>
<comment type="caution">
    <text evidence="24">The sequence shown here is derived from an EMBL/GenBank/DDBJ whole genome shotgun (WGS) entry which is preliminary data.</text>
</comment>
<dbReference type="SUPFAM" id="SSF101386">
    <property type="entry name" value="all-alpha NTP pyrophosphatases"/>
    <property type="match status" value="1"/>
</dbReference>
<evidence type="ECO:0000256" key="17">
    <source>
        <dbReference type="ARBA" id="ARBA00025475"/>
    </source>
</evidence>
<keyword evidence="19" id="KW-0963">Cytoplasm</keyword>
<keyword evidence="11 20" id="KW-0547">Nucleotide-binding</keyword>
<keyword evidence="14 19" id="KW-0368">Histidine biosynthesis</keyword>
<gene>
    <name evidence="19 24" type="primary">hisF</name>
    <name evidence="20" type="synonym">hisI</name>
    <name evidence="20" type="synonym">hisIE</name>
    <name evidence="24" type="ORF">KDA27_25875</name>
</gene>
<comment type="subcellular location">
    <subcellularLocation>
        <location evidence="19">Cytoplasm</location>
    </subcellularLocation>
</comment>
<dbReference type="NCBIfam" id="TIGR00735">
    <property type="entry name" value="hisF"/>
    <property type="match status" value="1"/>
</dbReference>
<comment type="similarity">
    <text evidence="7 20">In the N-terminal section; belongs to the PRA-CH family.</text>
</comment>
<comment type="subunit">
    <text evidence="9 19">Heterodimer of HisH and HisF.</text>
</comment>
<dbReference type="EMBL" id="JAGQHS010000295">
    <property type="protein sequence ID" value="MCA9759247.1"/>
    <property type="molecule type" value="Genomic_DNA"/>
</dbReference>
<dbReference type="GO" id="GO:0000105">
    <property type="term" value="P:L-histidine biosynthetic process"/>
    <property type="evidence" value="ECO:0007669"/>
    <property type="project" value="UniProtKB-UniRule"/>
</dbReference>
<dbReference type="CDD" id="cd04731">
    <property type="entry name" value="HisF"/>
    <property type="match status" value="1"/>
</dbReference>
<comment type="catalytic activity">
    <reaction evidence="2 20">
        <text>1-(5-phospho-beta-D-ribosyl)-ATP + H2O = 1-(5-phospho-beta-D-ribosyl)-5'-AMP + diphosphate + H(+)</text>
        <dbReference type="Rhea" id="RHEA:22828"/>
        <dbReference type="ChEBI" id="CHEBI:15377"/>
        <dbReference type="ChEBI" id="CHEBI:15378"/>
        <dbReference type="ChEBI" id="CHEBI:33019"/>
        <dbReference type="ChEBI" id="CHEBI:59457"/>
        <dbReference type="ChEBI" id="CHEBI:73183"/>
        <dbReference type="EC" id="3.6.1.31"/>
    </reaction>
</comment>
<evidence type="ECO:0000256" key="14">
    <source>
        <dbReference type="ARBA" id="ARBA00023102"/>
    </source>
</evidence>
<dbReference type="Pfam" id="PF01503">
    <property type="entry name" value="PRA-PH"/>
    <property type="match status" value="1"/>
</dbReference>
<dbReference type="GO" id="GO:0004636">
    <property type="term" value="F:phosphoribosyl-ATP diphosphatase activity"/>
    <property type="evidence" value="ECO:0007669"/>
    <property type="project" value="UniProtKB-UniRule"/>
</dbReference>
<dbReference type="SUPFAM" id="SSF141734">
    <property type="entry name" value="HisI-like"/>
    <property type="match status" value="1"/>
</dbReference>
<dbReference type="InterPro" id="IPR050064">
    <property type="entry name" value="IGPS_HisA/HisF"/>
</dbReference>
<comment type="pathway">
    <text evidence="4 20">Amino-acid biosynthesis; L-histidine biosynthesis; L-histidine from 5-phospho-alpha-D-ribose 1-diphosphate: step 3/9.</text>
</comment>
<dbReference type="InterPro" id="IPR038019">
    <property type="entry name" value="PRib_AMP_CycHydrolase_sf"/>
</dbReference>
<dbReference type="GO" id="GO:0005737">
    <property type="term" value="C:cytoplasm"/>
    <property type="evidence" value="ECO:0007669"/>
    <property type="project" value="UniProtKB-SubCell"/>
</dbReference>
<dbReference type="InterPro" id="IPR006062">
    <property type="entry name" value="His_biosynth"/>
</dbReference>
<evidence type="ECO:0000256" key="6">
    <source>
        <dbReference type="ARBA" id="ARBA00007731"/>
    </source>
</evidence>
<evidence type="ECO:0000256" key="18">
    <source>
        <dbReference type="ARBA" id="ARBA00047838"/>
    </source>
</evidence>
<evidence type="ECO:0000256" key="5">
    <source>
        <dbReference type="ARBA" id="ARBA00005204"/>
    </source>
</evidence>
<dbReference type="InterPro" id="IPR002496">
    <property type="entry name" value="PRib_AMP_CycHydrolase_dom"/>
</dbReference>
<dbReference type="Gene3D" id="1.10.287.1080">
    <property type="entry name" value="MazG-like"/>
    <property type="match status" value="1"/>
</dbReference>
<comment type="catalytic activity">
    <reaction evidence="1 20">
        <text>1-(5-phospho-beta-D-ribosyl)-5'-AMP + H2O = 1-(5-phospho-beta-D-ribosyl)-5-[(5-phospho-beta-D-ribosylamino)methylideneamino]imidazole-4-carboxamide</text>
        <dbReference type="Rhea" id="RHEA:20049"/>
        <dbReference type="ChEBI" id="CHEBI:15377"/>
        <dbReference type="ChEBI" id="CHEBI:58435"/>
        <dbReference type="ChEBI" id="CHEBI:59457"/>
        <dbReference type="EC" id="3.5.4.19"/>
    </reaction>
</comment>
<evidence type="ECO:0000256" key="19">
    <source>
        <dbReference type="HAMAP-Rule" id="MF_01013"/>
    </source>
</evidence>
<keyword evidence="16 20" id="KW-0511">Multifunctional enzyme</keyword>
<evidence type="ECO:0000256" key="7">
    <source>
        <dbReference type="ARBA" id="ARBA00008299"/>
    </source>
</evidence>
<dbReference type="PANTHER" id="PTHR21235">
    <property type="entry name" value="IMIDAZOLE GLYCEROL PHOSPHATE SYNTHASE SUBUNIT HISF/H IGP SYNTHASE SUBUNIT HISF/H"/>
    <property type="match status" value="1"/>
</dbReference>
<dbReference type="FunFam" id="3.10.20.810:FF:000001">
    <property type="entry name" value="Histidine biosynthesis bifunctional protein HisIE"/>
    <property type="match status" value="1"/>
</dbReference>
<dbReference type="AlphaFoldDB" id="A0A956SFX9"/>
<sequence>MAKVRLIPCLDVDRGRVVKGTRFLDLADQGDPAALAARYAEEGADEIVFLDITASHEGRETLVRDVERTADALFVPVTVGGGVRSAEDAGRLLRAGADKIAINTAALERPELIEELADQFGSQCVVMSIDAGRPGPGPDLEGVTDRSRGVRWTVRSHGGRRETGRDALEWAEECVRRGAGEILLTSMDRDGTREGYDLELLRAVCTNVRVPVIASGGAGETRHLVEAARTGATGLLLAGILHDGSRTVTDLRAELAESGIPLRSLPRDGVGTSARPAAGESPGIEREIRTRSDLDRVRFDPLVPVVTQDYRSGEVLMVAWADREAMEATLDTGEMHYHSRSRGELWRKGETSGNTQRVVLLAHDCDADTILARVEPKGPACHTGEVSCFGQVAASGVAGLLRTLRARRAELEANDGSADPPASLSYTQRLLGDENLRIKKIGEEAAEVIHAILRRSEEDVVAESADLVLHLAVALEAKGTDFGKVLEELERRRRA</sequence>
<evidence type="ECO:0000256" key="9">
    <source>
        <dbReference type="ARBA" id="ARBA00011152"/>
    </source>
</evidence>
<comment type="function">
    <text evidence="17 19">IGPS catalyzes the conversion of PRFAR and glutamine to IGP, AICAR and glutamate. The HisF subunit catalyzes the cyclization activity that produces IGP and AICAR from PRFAR using the ammonia provided by the HisH subunit.</text>
</comment>
<evidence type="ECO:0000313" key="24">
    <source>
        <dbReference type="EMBL" id="MCA9759247.1"/>
    </source>
</evidence>
<comment type="pathway">
    <text evidence="3 19">Amino-acid biosynthesis; L-histidine biosynthesis; L-histidine from 5-phospho-alpha-D-ribose 1-diphosphate: step 5/9.</text>
</comment>
<dbReference type="Pfam" id="PF00977">
    <property type="entry name" value="His_biosynth"/>
    <property type="match status" value="1"/>
</dbReference>
<evidence type="ECO:0000256" key="21">
    <source>
        <dbReference type="RuleBase" id="RU003657"/>
    </source>
</evidence>
<dbReference type="NCBIfam" id="NF000768">
    <property type="entry name" value="PRK00051.1"/>
    <property type="match status" value="1"/>
</dbReference>
<evidence type="ECO:0000256" key="13">
    <source>
        <dbReference type="ARBA" id="ARBA00022840"/>
    </source>
</evidence>
<dbReference type="HAMAP" id="MF_01013">
    <property type="entry name" value="HisF"/>
    <property type="match status" value="1"/>
</dbReference>
<reference evidence="24" key="1">
    <citation type="submission" date="2020-04" db="EMBL/GenBank/DDBJ databases">
        <authorList>
            <person name="Zhang T."/>
        </authorList>
    </citation>
    <scope>NUCLEOTIDE SEQUENCE</scope>
    <source>
        <strain evidence="24">HKST-UBA02</strain>
    </source>
</reference>
<keyword evidence="15 19" id="KW-0456">Lyase</keyword>
<dbReference type="InterPro" id="IPR011060">
    <property type="entry name" value="RibuloseP-bd_barrel"/>
</dbReference>